<keyword evidence="4" id="KW-0255">Endonuclease</keyword>
<name>A0A9Q3P6L9_9BASI</name>
<dbReference type="Gene3D" id="3.10.10.10">
    <property type="entry name" value="HIV Type 1 Reverse Transcriptase, subunit A, domain 1"/>
    <property type="match status" value="1"/>
</dbReference>
<dbReference type="AlphaFoldDB" id="A0A9Q3P6L9"/>
<evidence type="ECO:0000256" key="4">
    <source>
        <dbReference type="ARBA" id="ARBA00022759"/>
    </source>
</evidence>
<evidence type="ECO:0000256" key="1">
    <source>
        <dbReference type="ARBA" id="ARBA00022679"/>
    </source>
</evidence>
<dbReference type="InterPro" id="IPR041373">
    <property type="entry name" value="RT_RNaseH"/>
</dbReference>
<dbReference type="GO" id="GO:0003964">
    <property type="term" value="F:RNA-directed DNA polymerase activity"/>
    <property type="evidence" value="ECO:0007669"/>
    <property type="project" value="UniProtKB-KW"/>
</dbReference>
<dbReference type="Pfam" id="PF00078">
    <property type="entry name" value="RVT_1"/>
    <property type="match status" value="1"/>
</dbReference>
<dbReference type="CDD" id="cd09274">
    <property type="entry name" value="RNase_HI_RT_Ty3"/>
    <property type="match status" value="1"/>
</dbReference>
<evidence type="ECO:0000256" key="3">
    <source>
        <dbReference type="ARBA" id="ARBA00022722"/>
    </source>
</evidence>
<keyword evidence="1" id="KW-0808">Transferase</keyword>
<dbReference type="GO" id="GO:0016787">
    <property type="term" value="F:hydrolase activity"/>
    <property type="evidence" value="ECO:0007669"/>
    <property type="project" value="UniProtKB-KW"/>
</dbReference>
<dbReference type="InterPro" id="IPR050951">
    <property type="entry name" value="Retrovirus_Pol_polyprotein"/>
</dbReference>
<dbReference type="SUPFAM" id="SSF56672">
    <property type="entry name" value="DNA/RNA polymerases"/>
    <property type="match status" value="1"/>
</dbReference>
<organism evidence="8 9">
    <name type="scientific">Austropuccinia psidii MF-1</name>
    <dbReference type="NCBI Taxonomy" id="1389203"/>
    <lineage>
        <taxon>Eukaryota</taxon>
        <taxon>Fungi</taxon>
        <taxon>Dikarya</taxon>
        <taxon>Basidiomycota</taxon>
        <taxon>Pucciniomycotina</taxon>
        <taxon>Pucciniomycetes</taxon>
        <taxon>Pucciniales</taxon>
        <taxon>Sphaerophragmiaceae</taxon>
        <taxon>Austropuccinia</taxon>
    </lineage>
</organism>
<comment type="caution">
    <text evidence="8">The sequence shown here is derived from an EMBL/GenBank/DDBJ whole genome shotgun (WGS) entry which is preliminary data.</text>
</comment>
<dbReference type="InterPro" id="IPR043128">
    <property type="entry name" value="Rev_trsase/Diguanyl_cyclase"/>
</dbReference>
<evidence type="ECO:0000256" key="2">
    <source>
        <dbReference type="ARBA" id="ARBA00022695"/>
    </source>
</evidence>
<dbReference type="PANTHER" id="PTHR37984">
    <property type="entry name" value="PROTEIN CBG26694"/>
    <property type="match status" value="1"/>
</dbReference>
<dbReference type="EMBL" id="AVOT02055008">
    <property type="protein sequence ID" value="MBW0549652.1"/>
    <property type="molecule type" value="Genomic_DNA"/>
</dbReference>
<accession>A0A9Q3P6L9</accession>
<evidence type="ECO:0000256" key="6">
    <source>
        <dbReference type="ARBA" id="ARBA00022918"/>
    </source>
</evidence>
<dbReference type="PROSITE" id="PS50878">
    <property type="entry name" value="RT_POL"/>
    <property type="match status" value="1"/>
</dbReference>
<dbReference type="InterPro" id="IPR043502">
    <property type="entry name" value="DNA/RNA_pol_sf"/>
</dbReference>
<dbReference type="Proteomes" id="UP000765509">
    <property type="component" value="Unassembled WGS sequence"/>
</dbReference>
<dbReference type="Gene3D" id="3.30.70.270">
    <property type="match status" value="2"/>
</dbReference>
<dbReference type="GO" id="GO:0004519">
    <property type="term" value="F:endonuclease activity"/>
    <property type="evidence" value="ECO:0007669"/>
    <property type="project" value="UniProtKB-KW"/>
</dbReference>
<dbReference type="Pfam" id="PF17917">
    <property type="entry name" value="RT_RNaseH"/>
    <property type="match status" value="1"/>
</dbReference>
<keyword evidence="6" id="KW-0695">RNA-directed DNA polymerase</keyword>
<evidence type="ECO:0000313" key="9">
    <source>
        <dbReference type="Proteomes" id="UP000765509"/>
    </source>
</evidence>
<dbReference type="PANTHER" id="PTHR37984:SF5">
    <property type="entry name" value="PROTEIN NYNRIN-LIKE"/>
    <property type="match status" value="1"/>
</dbReference>
<dbReference type="OrthoDB" id="3250101at2759"/>
<evidence type="ECO:0000313" key="8">
    <source>
        <dbReference type="EMBL" id="MBW0549652.1"/>
    </source>
</evidence>
<reference evidence="8" key="1">
    <citation type="submission" date="2021-03" db="EMBL/GenBank/DDBJ databases">
        <title>Draft genome sequence of rust myrtle Austropuccinia psidii MF-1, a brazilian biotype.</title>
        <authorList>
            <person name="Quecine M.C."/>
            <person name="Pachon D.M.R."/>
            <person name="Bonatelli M.L."/>
            <person name="Correr F.H."/>
            <person name="Franceschini L.M."/>
            <person name="Leite T.F."/>
            <person name="Margarido G.R.A."/>
            <person name="Almeida C.A."/>
            <person name="Ferrarezi J.A."/>
            <person name="Labate C.A."/>
        </authorList>
    </citation>
    <scope>NUCLEOTIDE SEQUENCE</scope>
    <source>
        <strain evidence="8">MF-1</strain>
    </source>
</reference>
<sequence length="436" mass="49639">MDLPPSSYHDFLEDLWDEEEEPETMMKVFPPVYHQYLDVFCKVKEEKLPPHCACDHHIELEGSLPPVGVIYYLSNQESDTLRVYISENVEKGFIRPSSSSTGAPVLFVKKKDGGLRLCVDYCKLNAVTRKNKYPVPPMNKILNVFNGSSIFSKIDLPGAYNLLRIKEGDEHLTAYRNKYGSFEYLVMPFGLTNASAHFQNLVNDILQDPIDVYVVVYLDDIMVFSKSEEEHVTHVSTVLSRLRANNLSAKASKCLFHVSSVEYLGYVFSSEGLKMHQARVQQILNWPPPTNLNTLHSFLGFANSYRCFIKNYSKKISSLTSFLKEDSCFPLNEEALKTYASNYALGPVLSQASDSGKHPIAFASHKPIPAELNYEIHDKELLGIVWALKHWRAFLLYLSSPFEVPTNHSSLQYFMSSKVLTCHQACWAAFLSEFHF</sequence>
<protein>
    <recommendedName>
        <fullName evidence="7">Reverse transcriptase domain-containing protein</fullName>
    </recommendedName>
</protein>
<keyword evidence="5" id="KW-0378">Hydrolase</keyword>
<keyword evidence="3" id="KW-0540">Nuclease</keyword>
<feature type="domain" description="Reverse transcriptase" evidence="7">
    <location>
        <begin position="89"/>
        <end position="268"/>
    </location>
</feature>
<keyword evidence="2" id="KW-0548">Nucleotidyltransferase</keyword>
<dbReference type="CDD" id="cd01647">
    <property type="entry name" value="RT_LTR"/>
    <property type="match status" value="1"/>
</dbReference>
<dbReference type="InterPro" id="IPR000477">
    <property type="entry name" value="RT_dom"/>
</dbReference>
<gene>
    <name evidence="8" type="ORF">O181_089367</name>
</gene>
<proteinExistence type="predicted"/>
<keyword evidence="9" id="KW-1185">Reference proteome</keyword>
<evidence type="ECO:0000256" key="5">
    <source>
        <dbReference type="ARBA" id="ARBA00022801"/>
    </source>
</evidence>
<evidence type="ECO:0000259" key="7">
    <source>
        <dbReference type="PROSITE" id="PS50878"/>
    </source>
</evidence>